<dbReference type="Pfam" id="PF02558">
    <property type="entry name" value="ApbA"/>
    <property type="match status" value="1"/>
</dbReference>
<dbReference type="InterPro" id="IPR036291">
    <property type="entry name" value="NAD(P)-bd_dom_sf"/>
</dbReference>
<protein>
    <submittedName>
        <fullName evidence="2">2-dehydropantoate 2-reductase N-terminal domain-containing protein</fullName>
    </submittedName>
</protein>
<dbReference type="Gene3D" id="3.40.50.720">
    <property type="entry name" value="NAD(P)-binding Rossmann-like Domain"/>
    <property type="match status" value="1"/>
</dbReference>
<feature type="domain" description="Ketopantoate reductase N-terminal" evidence="1">
    <location>
        <begin position="4"/>
        <end position="136"/>
    </location>
</feature>
<reference evidence="2 3" key="1">
    <citation type="submission" date="2023-06" db="EMBL/GenBank/DDBJ databases">
        <authorList>
            <person name="Oyuntsetseg B."/>
            <person name="Kim S.B."/>
        </authorList>
    </citation>
    <scope>NUCLEOTIDE SEQUENCE [LARGE SCALE GENOMIC DNA]</scope>
    <source>
        <strain evidence="2 3">4-36</strain>
    </source>
</reference>
<evidence type="ECO:0000259" key="1">
    <source>
        <dbReference type="Pfam" id="PF02558"/>
    </source>
</evidence>
<sequence>MKLLVYGAGVTGSVVAAHMHEAGHEVSLLARGERLAALRRHGVRLAEEDSPAVTQVPVPVVEHPAGGYDLIAVFVRAHQVDAVLESLADVEGDVLFLLNWAAGAEPLGAVLGHERVLLGFPADGGTMDGDVVRHRATSPLTRLVPMPIGEPDGRSTPRVDRIVRAFRRAGINAKAQPRMDAWLKTHAAFEVPLGQAVEAAGGPVALADDPAAVRAMLHLMRRNLGALPMPPVPRGFVALRTLPAGLLVAVLRRFLRSRTAVHSGLSSTSPAATAELERLAEQLSALTATAGPQAGSGQASTTST</sequence>
<dbReference type="SUPFAM" id="SSF51735">
    <property type="entry name" value="NAD(P)-binding Rossmann-fold domains"/>
    <property type="match status" value="1"/>
</dbReference>
<dbReference type="InterPro" id="IPR013332">
    <property type="entry name" value="KPR_N"/>
</dbReference>
<name>A0A9Y2NMJ5_9PSEU</name>
<dbReference type="RefSeq" id="WP_285999827.1">
    <property type="nucleotide sequence ID" value="NZ_CP127295.1"/>
</dbReference>
<organism evidence="2 3">
    <name type="scientific">Amycolatopsis mongoliensis</name>
    <dbReference type="NCBI Taxonomy" id="715475"/>
    <lineage>
        <taxon>Bacteria</taxon>
        <taxon>Bacillati</taxon>
        <taxon>Actinomycetota</taxon>
        <taxon>Actinomycetes</taxon>
        <taxon>Pseudonocardiales</taxon>
        <taxon>Pseudonocardiaceae</taxon>
        <taxon>Amycolatopsis</taxon>
    </lineage>
</organism>
<evidence type="ECO:0000313" key="3">
    <source>
        <dbReference type="Proteomes" id="UP001239397"/>
    </source>
</evidence>
<accession>A0A9Y2NMJ5</accession>
<proteinExistence type="predicted"/>
<dbReference type="Proteomes" id="UP001239397">
    <property type="component" value="Chromosome"/>
</dbReference>
<dbReference type="EMBL" id="CP127295">
    <property type="protein sequence ID" value="WIY03435.1"/>
    <property type="molecule type" value="Genomic_DNA"/>
</dbReference>
<dbReference type="KEGG" id="amog:QRX60_06150"/>
<evidence type="ECO:0000313" key="2">
    <source>
        <dbReference type="EMBL" id="WIY03435.1"/>
    </source>
</evidence>
<gene>
    <name evidence="2" type="ORF">QRX60_06150</name>
</gene>
<dbReference type="AlphaFoldDB" id="A0A9Y2NMJ5"/>
<keyword evidence="3" id="KW-1185">Reference proteome</keyword>